<dbReference type="GO" id="GO:0003729">
    <property type="term" value="F:mRNA binding"/>
    <property type="evidence" value="ECO:0007669"/>
    <property type="project" value="TreeGrafter"/>
</dbReference>
<feature type="repeat" description="PPR" evidence="3">
    <location>
        <begin position="353"/>
        <end position="387"/>
    </location>
</feature>
<dbReference type="InterPro" id="IPR033443">
    <property type="entry name" value="PROP1-like_PPR_dom"/>
</dbReference>
<feature type="repeat" description="PPR" evidence="3">
    <location>
        <begin position="318"/>
        <end position="352"/>
    </location>
</feature>
<evidence type="ECO:0000256" key="3">
    <source>
        <dbReference type="PROSITE-ProRule" id="PRU00708"/>
    </source>
</evidence>
<reference evidence="5 6" key="1">
    <citation type="submission" date="2024-01" db="EMBL/GenBank/DDBJ databases">
        <title>Genome assemblies of Stephania.</title>
        <authorList>
            <person name="Yang L."/>
        </authorList>
    </citation>
    <scope>NUCLEOTIDE SEQUENCE [LARGE SCALE GENOMIC DNA]</scope>
    <source>
        <strain evidence="5">QJT</strain>
        <tissue evidence="5">Leaf</tissue>
    </source>
</reference>
<dbReference type="Proteomes" id="UP001417504">
    <property type="component" value="Unassembled WGS sequence"/>
</dbReference>
<gene>
    <name evidence="5" type="ORF">Sjap_011824</name>
</gene>
<comment type="caution">
    <text evidence="5">The sequence shown here is derived from an EMBL/GenBank/DDBJ whole genome shotgun (WGS) entry which is preliminary data.</text>
</comment>
<evidence type="ECO:0000313" key="6">
    <source>
        <dbReference type="Proteomes" id="UP001417504"/>
    </source>
</evidence>
<dbReference type="EMBL" id="JBBNAE010000004">
    <property type="protein sequence ID" value="KAK9131337.1"/>
    <property type="molecule type" value="Genomic_DNA"/>
</dbReference>
<feature type="repeat" description="PPR" evidence="3">
    <location>
        <begin position="248"/>
        <end position="282"/>
    </location>
</feature>
<dbReference type="PANTHER" id="PTHR47933:SF22">
    <property type="entry name" value="REPEAT-CONTAINING PROTEIN, PUTATIVE-RELATED"/>
    <property type="match status" value="1"/>
</dbReference>
<dbReference type="Pfam" id="PF17177">
    <property type="entry name" value="PPR_long"/>
    <property type="match status" value="1"/>
</dbReference>
<dbReference type="InterPro" id="IPR002885">
    <property type="entry name" value="PPR_rpt"/>
</dbReference>
<dbReference type="FunFam" id="1.25.40.10:FF:000294">
    <property type="entry name" value="Pentatricopeptide repeat-containing protein At1g09900"/>
    <property type="match status" value="1"/>
</dbReference>
<feature type="repeat" description="PPR" evidence="3">
    <location>
        <begin position="211"/>
        <end position="245"/>
    </location>
</feature>
<name>A0AAP0JBW1_9MAGN</name>
<dbReference type="AlphaFoldDB" id="A0AAP0JBW1"/>
<dbReference type="Pfam" id="PF13041">
    <property type="entry name" value="PPR_2"/>
    <property type="match status" value="2"/>
</dbReference>
<keyword evidence="6" id="KW-1185">Reference proteome</keyword>
<evidence type="ECO:0000313" key="5">
    <source>
        <dbReference type="EMBL" id="KAK9131337.1"/>
    </source>
</evidence>
<organism evidence="5 6">
    <name type="scientific">Stephania japonica</name>
    <dbReference type="NCBI Taxonomy" id="461633"/>
    <lineage>
        <taxon>Eukaryota</taxon>
        <taxon>Viridiplantae</taxon>
        <taxon>Streptophyta</taxon>
        <taxon>Embryophyta</taxon>
        <taxon>Tracheophyta</taxon>
        <taxon>Spermatophyta</taxon>
        <taxon>Magnoliopsida</taxon>
        <taxon>Ranunculales</taxon>
        <taxon>Menispermaceae</taxon>
        <taxon>Menispermoideae</taxon>
        <taxon>Cissampelideae</taxon>
        <taxon>Stephania</taxon>
    </lineage>
</organism>
<evidence type="ECO:0000259" key="4">
    <source>
        <dbReference type="Pfam" id="PF17177"/>
    </source>
</evidence>
<feature type="repeat" description="PPR" evidence="3">
    <location>
        <begin position="458"/>
        <end position="492"/>
    </location>
</feature>
<dbReference type="InterPro" id="IPR011990">
    <property type="entry name" value="TPR-like_helical_dom_sf"/>
</dbReference>
<dbReference type="Gene3D" id="1.25.40.10">
    <property type="entry name" value="Tetratricopeptide repeat domain"/>
    <property type="match status" value="5"/>
</dbReference>
<proteinExistence type="inferred from homology"/>
<dbReference type="PROSITE" id="PS51375">
    <property type="entry name" value="PPR"/>
    <property type="match status" value="7"/>
</dbReference>
<feature type="domain" description="PROP1-like PPR" evidence="4">
    <location>
        <begin position="300"/>
        <end position="413"/>
    </location>
</feature>
<sequence>MATGPPQIHSLIRSITSVLQTLTPQNPNLSPLNQFSHALTPNLVIQVIKSHPNPHQSLLFFNWASNPNPNPRNYSHTPNCHSTMLDLLISHRMLSTAANFLESTHNLRDFMISRLIRAHGEMGQIRVAIQWLDRAKRIELGRCLCCYNAVLEILVRGFRVRLARVLFDQIVEEGFVKPNVLTYTLMIRGLCKVGLVLDAKKVFDEMSCRPSLVTYNVVVDGLCKKGFMESAREVLGRMVEVGGDCLPDTVTFTTLIDGYCKRGELEEARKCVGEMVKRNCEPNVVTYNVLINGFCLGGRIEEAMRMMETMRLSGLRENVATHRSLLQGMCIVGRPDDATEHLKVMMKLDIKPDVKAYGVVFNEYCRIRRADRAMVILDEMRARDIVPSVSSLNALITLLCDLRELDKAIVILKETRWRCSPNFLSYNNVICSLCRVGGRMRDVEELVLGLMRRGYLLDTTIYSLMIEGYCKEGDAEMAMGVFCTMIGKGFIVHLQSFSVFVKELCIKGRASEVNEAFEEMCRSFGHLTNLECYKGIIDEHLCNLQTGSLKKETPVVANQIG</sequence>
<protein>
    <recommendedName>
        <fullName evidence="4">PROP1-like PPR domain-containing protein</fullName>
    </recommendedName>
</protein>
<accession>A0AAP0JBW1</accession>
<comment type="similarity">
    <text evidence="1">Belongs to the PPR family. P subfamily.</text>
</comment>
<keyword evidence="2" id="KW-0677">Repeat</keyword>
<dbReference type="InterPro" id="IPR051240">
    <property type="entry name" value="Mito_RNA-Proc/Resp"/>
</dbReference>
<evidence type="ECO:0000256" key="2">
    <source>
        <dbReference type="ARBA" id="ARBA00022737"/>
    </source>
</evidence>
<feature type="repeat" description="PPR" evidence="3">
    <location>
        <begin position="179"/>
        <end position="209"/>
    </location>
</feature>
<dbReference type="PANTHER" id="PTHR47933">
    <property type="entry name" value="PENTATRICOPEPTIDE REPEAT-CONTAINING PROTEIN 1, MITOCHONDRIAL"/>
    <property type="match status" value="1"/>
</dbReference>
<dbReference type="Pfam" id="PF01535">
    <property type="entry name" value="PPR"/>
    <property type="match status" value="1"/>
</dbReference>
<evidence type="ECO:0000256" key="1">
    <source>
        <dbReference type="ARBA" id="ARBA00007626"/>
    </source>
</evidence>
<dbReference type="NCBIfam" id="TIGR00756">
    <property type="entry name" value="PPR"/>
    <property type="match status" value="7"/>
</dbReference>
<feature type="repeat" description="PPR" evidence="3">
    <location>
        <begin position="283"/>
        <end position="317"/>
    </location>
</feature>